<dbReference type="InterPro" id="IPR022123">
    <property type="entry name" value="DUF3658"/>
</dbReference>
<proteinExistence type="predicted"/>
<accession>A0A2W0C9M1</accession>
<evidence type="ECO:0008006" key="5">
    <source>
        <dbReference type="Google" id="ProtNLM"/>
    </source>
</evidence>
<sequence length="342" mass="39351">MEKLNNLGETGYRLLIHNLLATLQHDIESKNEEEKKIAERISQRVEEQIETIYQYQIQSESLVTHIHIVFSLSDAGSLKVTLSKLGIRSQCRVLAFNDLFSVGPIYDLTTAEGQLQRQLWWMEHDSDQYYGNLLNQDNQMENMIRTLRQIPEGKSVTIWYADNAHDQIGLRFALYLLKDRKNSVHTVNVSEVHKDVAKVPEEGVAPYAQALISKENYIKIVKNYGDGFPLDPDQRKYYESEWLDLVDQHHIIRFWEDGKIQGQAEDVIDAVIMESVKKLQNKLQPEEFVQAGAVVSKVLQYLQQSIGSSFVVYRIWSLVSNGILLFRGLPGLLHNFSIRSST</sequence>
<organism evidence="3 4">
    <name type="scientific">Paenibacillus illinoisensis</name>
    <dbReference type="NCBI Taxonomy" id="59845"/>
    <lineage>
        <taxon>Bacteria</taxon>
        <taxon>Bacillati</taxon>
        <taxon>Bacillota</taxon>
        <taxon>Bacilli</taxon>
        <taxon>Bacillales</taxon>
        <taxon>Paenibacillaceae</taxon>
        <taxon>Paenibacillus</taxon>
    </lineage>
</organism>
<dbReference type="Pfam" id="PF12395">
    <property type="entry name" value="DUF3658"/>
    <property type="match status" value="1"/>
</dbReference>
<protein>
    <recommendedName>
        <fullName evidence="5">DUF1835 domain-containing protein</fullName>
    </recommendedName>
</protein>
<evidence type="ECO:0000313" key="3">
    <source>
        <dbReference type="EMBL" id="PYY29703.1"/>
    </source>
</evidence>
<reference evidence="3 4" key="1">
    <citation type="submission" date="2018-01" db="EMBL/GenBank/DDBJ databases">
        <title>Genome sequence of the PGP bacterium Paenibacillus illinoisensis E3.</title>
        <authorList>
            <person name="Rolli E."/>
            <person name="Marasco R."/>
            <person name="Bessem C."/>
            <person name="Michoud G."/>
            <person name="Gaiarsa S."/>
            <person name="Borin S."/>
            <person name="Daffonchio D."/>
        </authorList>
    </citation>
    <scope>NUCLEOTIDE SEQUENCE [LARGE SCALE GENOMIC DNA]</scope>
    <source>
        <strain evidence="3 4">E3</strain>
    </source>
</reference>
<dbReference type="InterPro" id="IPR014973">
    <property type="entry name" value="DUF1835"/>
</dbReference>
<dbReference type="EMBL" id="PRLG01000015">
    <property type="protein sequence ID" value="PYY29703.1"/>
    <property type="molecule type" value="Genomic_DNA"/>
</dbReference>
<gene>
    <name evidence="3" type="ORF">PIL02S_01903</name>
</gene>
<dbReference type="OrthoDB" id="343110at2"/>
<dbReference type="RefSeq" id="WP_110757906.1">
    <property type="nucleotide sequence ID" value="NZ_PRLG01000015.1"/>
</dbReference>
<dbReference type="Proteomes" id="UP000247459">
    <property type="component" value="Unassembled WGS sequence"/>
</dbReference>
<dbReference type="Pfam" id="PF08874">
    <property type="entry name" value="DUF1835"/>
    <property type="match status" value="1"/>
</dbReference>
<dbReference type="AlphaFoldDB" id="A0A2W0C9M1"/>
<evidence type="ECO:0000259" key="2">
    <source>
        <dbReference type="Pfam" id="PF12395"/>
    </source>
</evidence>
<evidence type="ECO:0000313" key="4">
    <source>
        <dbReference type="Proteomes" id="UP000247459"/>
    </source>
</evidence>
<evidence type="ECO:0000259" key="1">
    <source>
        <dbReference type="Pfam" id="PF08874"/>
    </source>
</evidence>
<feature type="domain" description="DUF3658" evidence="2">
    <location>
        <begin position="229"/>
        <end position="331"/>
    </location>
</feature>
<feature type="domain" description="DUF1835" evidence="1">
    <location>
        <begin position="66"/>
        <end position="189"/>
    </location>
</feature>
<name>A0A2W0C9M1_9BACL</name>
<comment type="caution">
    <text evidence="3">The sequence shown here is derived from an EMBL/GenBank/DDBJ whole genome shotgun (WGS) entry which is preliminary data.</text>
</comment>